<dbReference type="Gene3D" id="3.40.640.10">
    <property type="entry name" value="Type I PLP-dependent aspartate aminotransferase-like (Major domain)"/>
    <property type="match status" value="1"/>
</dbReference>
<dbReference type="InterPro" id="IPR050881">
    <property type="entry name" value="LL-DAP_aminotransferase"/>
</dbReference>
<name>A0A9E8M159_9BACI</name>
<dbReference type="InterPro" id="IPR015421">
    <property type="entry name" value="PyrdxlP-dep_Trfase_major"/>
</dbReference>
<evidence type="ECO:0000256" key="3">
    <source>
        <dbReference type="ARBA" id="ARBA00022679"/>
    </source>
</evidence>
<keyword evidence="2 4" id="KW-0032">Aminotransferase</keyword>
<proteinExistence type="inferred from homology"/>
<protein>
    <recommendedName>
        <fullName evidence="4">Aminotransferase</fullName>
        <ecNumber evidence="4">2.6.1.-</ecNumber>
    </recommendedName>
</protein>
<dbReference type="EMBL" id="CP106877">
    <property type="protein sequence ID" value="WAA13482.1"/>
    <property type="molecule type" value="Genomic_DNA"/>
</dbReference>
<dbReference type="InterPro" id="IPR015422">
    <property type="entry name" value="PyrdxlP-dep_Trfase_small"/>
</dbReference>
<dbReference type="PROSITE" id="PS00105">
    <property type="entry name" value="AA_TRANSFER_CLASS_1"/>
    <property type="match status" value="1"/>
</dbReference>
<dbReference type="GO" id="GO:0008483">
    <property type="term" value="F:transaminase activity"/>
    <property type="evidence" value="ECO:0007669"/>
    <property type="project" value="UniProtKB-KW"/>
</dbReference>
<feature type="domain" description="Aminotransferase class I/classII large" evidence="5">
    <location>
        <begin position="32"/>
        <end position="379"/>
    </location>
</feature>
<dbReference type="KEGG" id="fhl:OE105_05060"/>
<dbReference type="PANTHER" id="PTHR42832">
    <property type="entry name" value="AMINO ACID AMINOTRANSFERASE"/>
    <property type="match status" value="1"/>
</dbReference>
<dbReference type="AlphaFoldDB" id="A0A9E8M159"/>
<dbReference type="InterPro" id="IPR015424">
    <property type="entry name" value="PyrdxlP-dep_Trfase"/>
</dbReference>
<dbReference type="SUPFAM" id="SSF53383">
    <property type="entry name" value="PLP-dependent transferases"/>
    <property type="match status" value="1"/>
</dbReference>
<keyword evidence="3 4" id="KW-0808">Transferase</keyword>
<comment type="cofactor">
    <cofactor evidence="1 4">
        <name>pyridoxal 5'-phosphate</name>
        <dbReference type="ChEBI" id="CHEBI:597326"/>
    </cofactor>
</comment>
<dbReference type="RefSeq" id="WP_275421650.1">
    <property type="nucleotide sequence ID" value="NZ_CP106877.1"/>
</dbReference>
<evidence type="ECO:0000256" key="1">
    <source>
        <dbReference type="ARBA" id="ARBA00001933"/>
    </source>
</evidence>
<dbReference type="Pfam" id="PF00155">
    <property type="entry name" value="Aminotran_1_2"/>
    <property type="match status" value="1"/>
</dbReference>
<keyword evidence="7" id="KW-1185">Reference proteome</keyword>
<evidence type="ECO:0000313" key="6">
    <source>
        <dbReference type="EMBL" id="WAA13482.1"/>
    </source>
</evidence>
<sequence>MQFASKKIGTLPPYLFSQFHQKKKELEQRGVEIIDLGIGSPDLPTPQFIVDRMIEEAKNPSNHRYSPYEGCQEFKEAVQYYYKKRYDVNLDPDSEILALIGSKEGIANFIQAVIDPNDGVLVPDPGYPVYRSAVHLARGTVIDLPLDEQNGFKPMYQKITEEQKETGKLMILNYPSNPTTATANLNLFKEAIEFGKVHGIFIAHDNAYDLVTFGNYRSPSILQVPKAKEIAVEFGSLSKSFNMTGWRIGYVVGNPDLIRSLSILKSHVDTSQFLPIQKAAATALTSDLSAVFENNRIFEKRMKKMYEIFTKKGLQIQKPKGTIFLWAKIPPPFTSVSFAAKLLDQRGIVVTPGTAFGKRGEGYVRISLSVNEKSIEQIEKRLEKWDPFEVG</sequence>
<dbReference type="EC" id="2.6.1.-" evidence="4"/>
<evidence type="ECO:0000256" key="2">
    <source>
        <dbReference type="ARBA" id="ARBA00022576"/>
    </source>
</evidence>
<dbReference type="InterPro" id="IPR004839">
    <property type="entry name" value="Aminotransferase_I/II_large"/>
</dbReference>
<dbReference type="InterPro" id="IPR004838">
    <property type="entry name" value="NHTrfase_class1_PyrdxlP-BS"/>
</dbReference>
<dbReference type="GO" id="GO:0030170">
    <property type="term" value="F:pyridoxal phosphate binding"/>
    <property type="evidence" value="ECO:0007669"/>
    <property type="project" value="InterPro"/>
</dbReference>
<gene>
    <name evidence="6" type="ORF">OE105_05060</name>
</gene>
<organism evidence="6 7">
    <name type="scientific">Fervidibacillus halotolerans</name>
    <dbReference type="NCBI Taxonomy" id="2980027"/>
    <lineage>
        <taxon>Bacteria</taxon>
        <taxon>Bacillati</taxon>
        <taxon>Bacillota</taxon>
        <taxon>Bacilli</taxon>
        <taxon>Bacillales</taxon>
        <taxon>Bacillaceae</taxon>
        <taxon>Fervidibacillus</taxon>
    </lineage>
</organism>
<dbReference type="PANTHER" id="PTHR42832:SF3">
    <property type="entry name" value="L-GLUTAMINE--4-(METHYLSULFANYL)-2-OXOBUTANOATE AMINOTRANSFERASE"/>
    <property type="match status" value="1"/>
</dbReference>
<evidence type="ECO:0000256" key="4">
    <source>
        <dbReference type="RuleBase" id="RU000481"/>
    </source>
</evidence>
<comment type="similarity">
    <text evidence="4">Belongs to the class-I pyridoxal-phosphate-dependent aminotransferase family.</text>
</comment>
<reference evidence="6" key="1">
    <citation type="submission" date="2022-09" db="EMBL/GenBank/DDBJ databases">
        <title>Complete Genomes of Fervidibacillus albus and Fervidibacillus halotolerans isolated from tidal flat sediments.</title>
        <authorList>
            <person name="Kwon K.K."/>
            <person name="Yang S.-H."/>
            <person name="Park M.J."/>
            <person name="Oh H.-M."/>
        </authorList>
    </citation>
    <scope>NUCLEOTIDE SEQUENCE</scope>
    <source>
        <strain evidence="6">MEBiC13594</strain>
    </source>
</reference>
<dbReference type="Proteomes" id="UP001164726">
    <property type="component" value="Chromosome"/>
</dbReference>
<dbReference type="Gene3D" id="3.90.1150.10">
    <property type="entry name" value="Aspartate Aminotransferase, domain 1"/>
    <property type="match status" value="1"/>
</dbReference>
<dbReference type="CDD" id="cd00609">
    <property type="entry name" value="AAT_like"/>
    <property type="match status" value="1"/>
</dbReference>
<evidence type="ECO:0000313" key="7">
    <source>
        <dbReference type="Proteomes" id="UP001164726"/>
    </source>
</evidence>
<evidence type="ECO:0000259" key="5">
    <source>
        <dbReference type="Pfam" id="PF00155"/>
    </source>
</evidence>
<accession>A0A9E8M159</accession>